<protein>
    <submittedName>
        <fullName evidence="1">Uncharacterized protein</fullName>
    </submittedName>
</protein>
<proteinExistence type="predicted"/>
<name>A0A139KR46_BACT4</name>
<gene>
    <name evidence="1" type="ORF">BatF92_44560</name>
</gene>
<dbReference type="Proteomes" id="UP000500882">
    <property type="component" value="Chromosome"/>
</dbReference>
<organism evidence="1 2">
    <name type="scientific">Bacteroides thetaiotaomicron</name>
    <dbReference type="NCBI Taxonomy" id="818"/>
    <lineage>
        <taxon>Bacteria</taxon>
        <taxon>Pseudomonadati</taxon>
        <taxon>Bacteroidota</taxon>
        <taxon>Bacteroidia</taxon>
        <taxon>Bacteroidales</taxon>
        <taxon>Bacteroidaceae</taxon>
        <taxon>Bacteroides</taxon>
    </lineage>
</organism>
<sequence>MSDNHINKYLSMKTLKRKINMEPLMNQSLHICGCCKRELPHEAFYTNKRTGTLDNYCKECRKANTRKRRDLRRCTSFENKPVSYPVITEVKDPALRMLLILHARQVVAESISRKQEKEKLNTLWEE</sequence>
<dbReference type="AlphaFoldDB" id="A0A139KR46"/>
<reference evidence="1 2" key="1">
    <citation type="submission" date="2020-02" db="EMBL/GenBank/DDBJ databases">
        <title>Whole-genome sequencing and comparative analysis of the genomes of Bacteroides thetaiotaomicron and Escherichia coli isolated from a healthy resident in Vietnam.</title>
        <authorList>
            <person name="Mohsin M."/>
            <person name="Tanaka K."/>
            <person name="Kawahara R."/>
            <person name="Kondo S."/>
            <person name="Noguchi H."/>
            <person name="Motooka D."/>
            <person name="Nakamura S."/>
            <person name="Khong D.T."/>
            <person name="Nguyen T.N."/>
            <person name="Tran H.T."/>
            <person name="Yamamoto Y."/>
        </authorList>
    </citation>
    <scope>NUCLEOTIDE SEQUENCE [LARGE SCALE GENOMIC DNA]</scope>
    <source>
        <strain evidence="1 2">F9-2</strain>
    </source>
</reference>
<accession>A0A139KR46</accession>
<evidence type="ECO:0000313" key="2">
    <source>
        <dbReference type="Proteomes" id="UP000500882"/>
    </source>
</evidence>
<evidence type="ECO:0000313" key="1">
    <source>
        <dbReference type="EMBL" id="BCA52514.1"/>
    </source>
</evidence>
<dbReference type="EMBL" id="AP022660">
    <property type="protein sequence ID" value="BCA52514.1"/>
    <property type="molecule type" value="Genomic_DNA"/>
</dbReference>